<keyword evidence="9" id="KW-0472">Membrane</keyword>
<reference evidence="12 13" key="1">
    <citation type="submission" date="2019-02" db="EMBL/GenBank/DDBJ databases">
        <title>Pedobacter sp. RP-1-14 sp. nov., isolated from Arctic soil.</title>
        <authorList>
            <person name="Dahal R.H."/>
        </authorList>
    </citation>
    <scope>NUCLEOTIDE SEQUENCE [LARGE SCALE GENOMIC DNA]</scope>
    <source>
        <strain evidence="12 13">RP-1-14</strain>
    </source>
</reference>
<dbReference type="CDD" id="cd00207">
    <property type="entry name" value="fer2"/>
    <property type="match status" value="1"/>
</dbReference>
<evidence type="ECO:0000256" key="8">
    <source>
        <dbReference type="ARBA" id="ARBA00023014"/>
    </source>
</evidence>
<dbReference type="SUPFAM" id="SSF63380">
    <property type="entry name" value="Riboflavin synthase domain-like"/>
    <property type="match status" value="1"/>
</dbReference>
<evidence type="ECO:0000256" key="6">
    <source>
        <dbReference type="ARBA" id="ARBA00023002"/>
    </source>
</evidence>
<dbReference type="EMBL" id="SJSL01000001">
    <property type="protein sequence ID" value="TCD03594.1"/>
    <property type="molecule type" value="Genomic_DNA"/>
</dbReference>
<evidence type="ECO:0000259" key="10">
    <source>
        <dbReference type="PROSITE" id="PS51085"/>
    </source>
</evidence>
<keyword evidence="3" id="KW-0001">2Fe-2S</keyword>
<evidence type="ECO:0000256" key="5">
    <source>
        <dbReference type="ARBA" id="ARBA00022827"/>
    </source>
</evidence>
<dbReference type="RefSeq" id="WP_131594365.1">
    <property type="nucleotide sequence ID" value="NZ_SJSL01000001.1"/>
</dbReference>
<dbReference type="GO" id="GO:0051537">
    <property type="term" value="F:2 iron, 2 sulfur cluster binding"/>
    <property type="evidence" value="ECO:0007669"/>
    <property type="project" value="UniProtKB-KW"/>
</dbReference>
<dbReference type="AlphaFoldDB" id="A0A4R0NX03"/>
<evidence type="ECO:0000256" key="3">
    <source>
        <dbReference type="ARBA" id="ARBA00022714"/>
    </source>
</evidence>
<name>A0A4R0NX03_9SPHI</name>
<dbReference type="SUPFAM" id="SSF54292">
    <property type="entry name" value="2Fe-2S ferredoxin-like"/>
    <property type="match status" value="1"/>
</dbReference>
<keyword evidence="6" id="KW-0560">Oxidoreductase</keyword>
<dbReference type="InterPro" id="IPR006058">
    <property type="entry name" value="2Fe2S_fd_BS"/>
</dbReference>
<evidence type="ECO:0000313" key="12">
    <source>
        <dbReference type="EMBL" id="TCD03594.1"/>
    </source>
</evidence>
<dbReference type="PRINTS" id="PR00406">
    <property type="entry name" value="CYTB5RDTASE"/>
</dbReference>
<dbReference type="InterPro" id="IPR050415">
    <property type="entry name" value="MRET"/>
</dbReference>
<keyword evidence="5" id="KW-0274">FAD</keyword>
<dbReference type="Proteomes" id="UP000293347">
    <property type="component" value="Unassembled WGS sequence"/>
</dbReference>
<keyword evidence="4" id="KW-0479">Metal-binding</keyword>
<dbReference type="GO" id="GO:0050660">
    <property type="term" value="F:flavin adenine dinucleotide binding"/>
    <property type="evidence" value="ECO:0007669"/>
    <property type="project" value="TreeGrafter"/>
</dbReference>
<protein>
    <submittedName>
        <fullName evidence="12">2Fe-2S iron-sulfur cluster binding domain-containing protein</fullName>
    </submittedName>
</protein>
<evidence type="ECO:0000256" key="7">
    <source>
        <dbReference type="ARBA" id="ARBA00023004"/>
    </source>
</evidence>
<dbReference type="PROSITE" id="PS51384">
    <property type="entry name" value="FAD_FR"/>
    <property type="match status" value="1"/>
</dbReference>
<feature type="domain" description="FAD-binding FR-type" evidence="11">
    <location>
        <begin position="1"/>
        <end position="104"/>
    </location>
</feature>
<comment type="caution">
    <text evidence="12">The sequence shown here is derived from an EMBL/GenBank/DDBJ whole genome shotgun (WGS) entry which is preliminary data.</text>
</comment>
<dbReference type="SUPFAM" id="SSF52343">
    <property type="entry name" value="Ferredoxin reductase-like, C-terminal NADP-linked domain"/>
    <property type="match status" value="1"/>
</dbReference>
<dbReference type="InterPro" id="IPR036010">
    <property type="entry name" value="2Fe-2S_ferredoxin-like_sf"/>
</dbReference>
<keyword evidence="13" id="KW-1185">Reference proteome</keyword>
<dbReference type="PANTHER" id="PTHR47354:SF8">
    <property type="entry name" value="1,2-PHENYLACETYL-COA EPOXIDASE, SUBUNIT E"/>
    <property type="match status" value="1"/>
</dbReference>
<dbReference type="Pfam" id="PF00175">
    <property type="entry name" value="NAD_binding_1"/>
    <property type="match status" value="1"/>
</dbReference>
<feature type="transmembrane region" description="Helical" evidence="9">
    <location>
        <begin position="113"/>
        <end position="135"/>
    </location>
</feature>
<dbReference type="GO" id="GO:0046872">
    <property type="term" value="F:metal ion binding"/>
    <property type="evidence" value="ECO:0007669"/>
    <property type="project" value="UniProtKB-KW"/>
</dbReference>
<dbReference type="PROSITE" id="PS51085">
    <property type="entry name" value="2FE2S_FER_2"/>
    <property type="match status" value="1"/>
</dbReference>
<dbReference type="OrthoDB" id="9789468at2"/>
<dbReference type="PROSITE" id="PS00197">
    <property type="entry name" value="2FE2S_FER_1"/>
    <property type="match status" value="1"/>
</dbReference>
<dbReference type="PANTHER" id="PTHR47354">
    <property type="entry name" value="NADH OXIDOREDUCTASE HCR"/>
    <property type="match status" value="1"/>
</dbReference>
<dbReference type="InterPro" id="IPR039261">
    <property type="entry name" value="FNR_nucleotide-bd"/>
</dbReference>
<evidence type="ECO:0000256" key="2">
    <source>
        <dbReference type="ARBA" id="ARBA00022630"/>
    </source>
</evidence>
<dbReference type="Pfam" id="PF00111">
    <property type="entry name" value="Fer2"/>
    <property type="match status" value="1"/>
</dbReference>
<sequence>MELMKLRVQHLEYSRGETLILTFEVIDGQKPSYLAGQFLTLVFNIQGREIRRSYSLCSAPDADEPLAIAIKRVENGEISRFLHHKTRIGDVLQALPPNGLFVYEPQRELKRTVFLFAAGVGITPVFSIIKTALLAEQHSHIVLIYSSRSVDETLFYNQLNKLQEQHPARFKIIYVSSQTKNLLMARLNVFLIEKIVQEDMKFEVKDAVFYTCGPIDYMVTCRITLLKLGFNISQIKRETFVLPEDEVDEDDMTEKEVKDKNTYEVVLKLKGHEYKLDVPYYKTILHVALENKIDVPYSCRAGICSTCTATCIKGGVHMDYNEVLMDDEIAAGRVLVCTGHPTADGTTIVW</sequence>
<keyword evidence="9" id="KW-1133">Transmembrane helix</keyword>
<dbReference type="InterPro" id="IPR001041">
    <property type="entry name" value="2Fe-2S_ferredoxin-type"/>
</dbReference>
<keyword evidence="7" id="KW-0408">Iron</keyword>
<dbReference type="CDD" id="cd06214">
    <property type="entry name" value="PA_degradation_oxidoreductase_like"/>
    <property type="match status" value="1"/>
</dbReference>
<dbReference type="InterPro" id="IPR001433">
    <property type="entry name" value="OxRdtase_FAD/NAD-bd"/>
</dbReference>
<gene>
    <name evidence="12" type="ORF">EZ437_06465</name>
</gene>
<accession>A0A4R0NX03</accession>
<feature type="domain" description="2Fe-2S ferredoxin-type" evidence="10">
    <location>
        <begin position="263"/>
        <end position="350"/>
    </location>
</feature>
<dbReference type="InterPro" id="IPR017938">
    <property type="entry name" value="Riboflavin_synthase-like_b-brl"/>
</dbReference>
<keyword evidence="2" id="KW-0285">Flavoprotein</keyword>
<proteinExistence type="predicted"/>
<dbReference type="Gene3D" id="3.40.50.80">
    <property type="entry name" value="Nucleotide-binding domain of ferredoxin-NADP reductase (FNR) module"/>
    <property type="match status" value="1"/>
</dbReference>
<dbReference type="InterPro" id="IPR008333">
    <property type="entry name" value="Cbr1-like_FAD-bd_dom"/>
</dbReference>
<keyword evidence="9" id="KW-0812">Transmembrane</keyword>
<dbReference type="InterPro" id="IPR017927">
    <property type="entry name" value="FAD-bd_FR_type"/>
</dbReference>
<dbReference type="InterPro" id="IPR012675">
    <property type="entry name" value="Beta-grasp_dom_sf"/>
</dbReference>
<evidence type="ECO:0000313" key="13">
    <source>
        <dbReference type="Proteomes" id="UP000293347"/>
    </source>
</evidence>
<dbReference type="Gene3D" id="2.40.30.10">
    <property type="entry name" value="Translation factors"/>
    <property type="match status" value="1"/>
</dbReference>
<dbReference type="Pfam" id="PF00970">
    <property type="entry name" value="FAD_binding_6"/>
    <property type="match status" value="1"/>
</dbReference>
<keyword evidence="8" id="KW-0411">Iron-sulfur</keyword>
<evidence type="ECO:0000256" key="9">
    <source>
        <dbReference type="SAM" id="Phobius"/>
    </source>
</evidence>
<dbReference type="GO" id="GO:0016491">
    <property type="term" value="F:oxidoreductase activity"/>
    <property type="evidence" value="ECO:0007669"/>
    <property type="project" value="UniProtKB-KW"/>
</dbReference>
<organism evidence="12 13">
    <name type="scientific">Pedobacter psychroterrae</name>
    <dbReference type="NCBI Taxonomy" id="2530453"/>
    <lineage>
        <taxon>Bacteria</taxon>
        <taxon>Pseudomonadati</taxon>
        <taxon>Bacteroidota</taxon>
        <taxon>Sphingobacteriia</taxon>
        <taxon>Sphingobacteriales</taxon>
        <taxon>Sphingobacteriaceae</taxon>
        <taxon>Pedobacter</taxon>
    </lineage>
</organism>
<evidence type="ECO:0000259" key="11">
    <source>
        <dbReference type="PROSITE" id="PS51384"/>
    </source>
</evidence>
<dbReference type="Gene3D" id="3.10.20.30">
    <property type="match status" value="1"/>
</dbReference>
<evidence type="ECO:0000256" key="1">
    <source>
        <dbReference type="ARBA" id="ARBA00001974"/>
    </source>
</evidence>
<evidence type="ECO:0000256" key="4">
    <source>
        <dbReference type="ARBA" id="ARBA00022723"/>
    </source>
</evidence>
<comment type="cofactor">
    <cofactor evidence="1">
        <name>FAD</name>
        <dbReference type="ChEBI" id="CHEBI:57692"/>
    </cofactor>
</comment>